<dbReference type="SUPFAM" id="SSF52540">
    <property type="entry name" value="P-loop containing nucleoside triphosphate hydrolases"/>
    <property type="match status" value="1"/>
</dbReference>
<dbReference type="EMBL" id="CP011339">
    <property type="protein sequence ID" value="AKV70715.1"/>
    <property type="molecule type" value="Genomic_DNA"/>
</dbReference>
<protein>
    <submittedName>
        <fullName evidence="2">Type II secretory pathway ATPase PulE/Tfp pilus assembly pathway ATPase PilB</fullName>
    </submittedName>
</protein>
<feature type="domain" description="AAA+ ATPase" evidence="1">
    <location>
        <begin position="52"/>
        <end position="246"/>
    </location>
</feature>
<accession>A0A0K1S9J0</accession>
<dbReference type="KEGG" id="mpk:VL20_5932"/>
<dbReference type="SMART" id="SM00382">
    <property type="entry name" value="AAA"/>
    <property type="match status" value="1"/>
</dbReference>
<dbReference type="AlphaFoldDB" id="A0A0K1S9J0"/>
<keyword evidence="3" id="KW-1185">Reference proteome</keyword>
<gene>
    <name evidence="2" type="ORF">VL20_5932</name>
</gene>
<reference evidence="2 3" key="1">
    <citation type="journal article" date="2016" name="Stand. Genomic Sci.">
        <title>Complete genome sequence and genomic characterization of Microcystis panniformis FACHB 1757 by third-generation sequencing.</title>
        <authorList>
            <person name="Zhang J.Y."/>
            <person name="Guan R."/>
            <person name="Zhang H.J."/>
            <person name="Li H."/>
            <person name="Xiao P."/>
            <person name="Yu G.L."/>
            <person name="Du L."/>
            <person name="Cao D.M."/>
            <person name="Zhu B.C."/>
            <person name="Li R.H."/>
            <person name="Lu Z.H."/>
        </authorList>
    </citation>
    <scope>NUCLEOTIDE SEQUENCE [LARGE SCALE GENOMIC DNA]</scope>
    <source>
        <strain evidence="2 3">FACHB-1757</strain>
    </source>
</reference>
<proteinExistence type="predicted"/>
<dbReference type="InterPro" id="IPR003593">
    <property type="entry name" value="AAA+_ATPase"/>
</dbReference>
<dbReference type="InterPro" id="IPR011646">
    <property type="entry name" value="KAP_P-loop"/>
</dbReference>
<name>A0A0K1S9J0_9CHRO</name>
<dbReference type="Gene3D" id="3.40.50.300">
    <property type="entry name" value="P-loop containing nucleotide triphosphate hydrolases"/>
    <property type="match status" value="1"/>
</dbReference>
<dbReference type="Pfam" id="PF07693">
    <property type="entry name" value="KAP_NTPase"/>
    <property type="match status" value="1"/>
</dbReference>
<evidence type="ECO:0000313" key="2">
    <source>
        <dbReference type="EMBL" id="AKV70715.1"/>
    </source>
</evidence>
<dbReference type="PATRIC" id="fig|1638788.3.peg.5973"/>
<dbReference type="RefSeq" id="WP_052278078.1">
    <property type="nucleotide sequence ID" value="NZ_CP011339.1"/>
</dbReference>
<dbReference type="Proteomes" id="UP000068167">
    <property type="component" value="Chromosome"/>
</dbReference>
<organism evidence="2 3">
    <name type="scientific">Microcystis panniformis FACHB-1757</name>
    <dbReference type="NCBI Taxonomy" id="1638788"/>
    <lineage>
        <taxon>Bacteria</taxon>
        <taxon>Bacillati</taxon>
        <taxon>Cyanobacteriota</taxon>
        <taxon>Cyanophyceae</taxon>
        <taxon>Oscillatoriophycideae</taxon>
        <taxon>Chroococcales</taxon>
        <taxon>Microcystaceae</taxon>
        <taxon>Microcystis</taxon>
    </lineage>
</organism>
<evidence type="ECO:0000313" key="3">
    <source>
        <dbReference type="Proteomes" id="UP000068167"/>
    </source>
</evidence>
<sequence>MVSPLLEPFREAYRNLELLPLRSDKELQRFAVKYGTEIIDELEQLVEDSPSEDGKIILAGHRGCGKSTLLYEFKRKLDDRYFVVFFSISDTIEMSDVNHVNILFSIAVQMMSEAEAQNLTIKDSIKKSFYQWFAEQIRTETNQADATVETGFNFSSLLAHIKGILKINSTIREEIKQKYERRITDLVAQINIIASAIESQSQKKILVIVDDIDKIDLAQVRDIFQSHIKAIMLPGFRIIMTIPIAALREVALKATLQTETNDQIVQMPVYKLFKQGEINSPNAIPDPQMIATLTEIITKRIDPALIDPDTLEKICLYSGGVLRELIRITNDCCRVCLRSVRRYPDDNTLKIDQAVLEQSITELSLDFAESIGTADEEIIKTVYEKSKPKDLKDQNFLDLLHGLYILEYRNGDLWYNVHPIVAELMKKRGTI</sequence>
<evidence type="ECO:0000259" key="1">
    <source>
        <dbReference type="SMART" id="SM00382"/>
    </source>
</evidence>
<dbReference type="InterPro" id="IPR027417">
    <property type="entry name" value="P-loop_NTPase"/>
</dbReference>